<protein>
    <submittedName>
        <fullName evidence="2">Uncharacterized protein</fullName>
    </submittedName>
</protein>
<gene>
    <name evidence="2" type="ORF">EP51_42550</name>
</gene>
<dbReference type="EMBL" id="CP008949">
    <property type="protein sequence ID" value="AII10846.1"/>
    <property type="molecule type" value="Genomic_DNA"/>
</dbReference>
<proteinExistence type="predicted"/>
<keyword evidence="1" id="KW-1133">Transmembrane helix</keyword>
<keyword evidence="1" id="KW-0472">Membrane</keyword>
<dbReference type="RefSeq" id="WP_128643160.1">
    <property type="nucleotide sequence ID" value="NZ_CP008949.1"/>
</dbReference>
<evidence type="ECO:0000256" key="1">
    <source>
        <dbReference type="SAM" id="Phobius"/>
    </source>
</evidence>
<geneLocation type="plasmid" evidence="2 3">
    <name>pPDG2</name>
</geneLocation>
<dbReference type="Proteomes" id="UP000028488">
    <property type="component" value="Plasmid pPDG2"/>
</dbReference>
<sequence>MTALSGRGRPSSHALDERTDVFELPYVADPEAFEPDPPRASAKMNIARGLLVLALIPIGALYLYPRIYDLTATPYRLDQAVVSAGNYNPALDQIVEHEKVTLAAFDLLEKMKASLANVLSTDATVTAELNTLTGQISGDVQATLNQAGANVTDLVASLDTLTAHINSLQPAADGATAAVGGNRATLDAILDDARSTAAKVHSARLSAEESANDLSGK</sequence>
<dbReference type="AlphaFoldDB" id="A0A076EYI7"/>
<organism evidence="2 3">
    <name type="scientific">Rhodococcus opacus</name>
    <name type="common">Nocardia opaca</name>
    <dbReference type="NCBI Taxonomy" id="37919"/>
    <lineage>
        <taxon>Bacteria</taxon>
        <taxon>Bacillati</taxon>
        <taxon>Actinomycetota</taxon>
        <taxon>Actinomycetes</taxon>
        <taxon>Mycobacteriales</taxon>
        <taxon>Nocardiaceae</taxon>
        <taxon>Rhodococcus</taxon>
    </lineage>
</organism>
<name>A0A076EYI7_RHOOP</name>
<keyword evidence="2" id="KW-0614">Plasmid</keyword>
<feature type="transmembrane region" description="Helical" evidence="1">
    <location>
        <begin position="46"/>
        <end position="64"/>
    </location>
</feature>
<reference evidence="2 3" key="1">
    <citation type="submission" date="2014-07" db="EMBL/GenBank/DDBJ databases">
        <title>Genome Sequence of Rhodococcus opacus Strain R7, a Biodegrader of Mono- and Polycyclic Aromatic Hydrocarbons.</title>
        <authorList>
            <person name="Di Gennaro P."/>
            <person name="Zampolli J."/>
            <person name="Presti I."/>
            <person name="Cappelletti M."/>
            <person name="D'Ursi P."/>
            <person name="Orro A."/>
            <person name="Mezzelani A."/>
            <person name="Milanesi L."/>
        </authorList>
    </citation>
    <scope>NUCLEOTIDE SEQUENCE [LARGE SCALE GENOMIC DNA]</scope>
    <source>
        <strain evidence="2 3">R7</strain>
        <plasmid evidence="2">pPDG2</plasmid>
    </source>
</reference>
<keyword evidence="1" id="KW-0812">Transmembrane</keyword>
<evidence type="ECO:0000313" key="2">
    <source>
        <dbReference type="EMBL" id="AII10846.1"/>
    </source>
</evidence>
<accession>A0A076EYI7</accession>
<evidence type="ECO:0000313" key="3">
    <source>
        <dbReference type="Proteomes" id="UP000028488"/>
    </source>
</evidence>